<comment type="caution">
    <text evidence="3">The sequence shown here is derived from an EMBL/GenBank/DDBJ whole genome shotgun (WGS) entry which is preliminary data.</text>
</comment>
<dbReference type="PANTHER" id="PTHR33083:SF123">
    <property type="entry name" value="EXPRESSED PROTEIN"/>
    <property type="match status" value="1"/>
</dbReference>
<dbReference type="Pfam" id="PF04520">
    <property type="entry name" value="Senescence_reg"/>
    <property type="match status" value="1"/>
</dbReference>
<reference evidence="3 4" key="1">
    <citation type="journal article" date="2021" name="Comput. Struct. Biotechnol. J.">
        <title>De novo genome assembly of the potent medicinal plant Rehmannia glutinosa using nanopore technology.</title>
        <authorList>
            <person name="Ma L."/>
            <person name="Dong C."/>
            <person name="Song C."/>
            <person name="Wang X."/>
            <person name="Zheng X."/>
            <person name="Niu Y."/>
            <person name="Chen S."/>
            <person name="Feng W."/>
        </authorList>
    </citation>
    <scope>NUCLEOTIDE SEQUENCE [LARGE SCALE GENOMIC DNA]</scope>
    <source>
        <strain evidence="3">DH-2019</strain>
    </source>
</reference>
<dbReference type="PANTHER" id="PTHR33083">
    <property type="entry name" value="EXPRESSED PROTEIN"/>
    <property type="match status" value="1"/>
</dbReference>
<evidence type="ECO:0000256" key="2">
    <source>
        <dbReference type="SAM" id="MobiDB-lite"/>
    </source>
</evidence>
<dbReference type="InterPro" id="IPR007608">
    <property type="entry name" value="Senescence_reg_S40"/>
</dbReference>
<dbReference type="EMBL" id="JABTTQ020000005">
    <property type="protein sequence ID" value="KAK6155553.1"/>
    <property type="molecule type" value="Genomic_DNA"/>
</dbReference>
<gene>
    <name evidence="3" type="ORF">DH2020_009801</name>
</gene>
<evidence type="ECO:0008006" key="5">
    <source>
        <dbReference type="Google" id="ProtNLM"/>
    </source>
</evidence>
<proteinExistence type="inferred from homology"/>
<keyword evidence="4" id="KW-1185">Reference proteome</keyword>
<dbReference type="Proteomes" id="UP001318860">
    <property type="component" value="Unassembled WGS sequence"/>
</dbReference>
<feature type="region of interest" description="Disordered" evidence="2">
    <location>
        <begin position="17"/>
        <end position="60"/>
    </location>
</feature>
<comment type="similarity">
    <text evidence="1">Belongs to the senescence regulator S40 family.</text>
</comment>
<evidence type="ECO:0000313" key="3">
    <source>
        <dbReference type="EMBL" id="KAK6155553.1"/>
    </source>
</evidence>
<protein>
    <recommendedName>
        <fullName evidence="5">Senescence regulator</fullName>
    </recommendedName>
</protein>
<feature type="compositionally biased region" description="Low complexity" evidence="2">
    <location>
        <begin position="24"/>
        <end position="36"/>
    </location>
</feature>
<name>A0ABR0X8C8_REHGL</name>
<evidence type="ECO:0000256" key="1">
    <source>
        <dbReference type="ARBA" id="ARBA00034773"/>
    </source>
</evidence>
<organism evidence="3 4">
    <name type="scientific">Rehmannia glutinosa</name>
    <name type="common">Chinese foxglove</name>
    <dbReference type="NCBI Taxonomy" id="99300"/>
    <lineage>
        <taxon>Eukaryota</taxon>
        <taxon>Viridiplantae</taxon>
        <taxon>Streptophyta</taxon>
        <taxon>Embryophyta</taxon>
        <taxon>Tracheophyta</taxon>
        <taxon>Spermatophyta</taxon>
        <taxon>Magnoliopsida</taxon>
        <taxon>eudicotyledons</taxon>
        <taxon>Gunneridae</taxon>
        <taxon>Pentapetalae</taxon>
        <taxon>asterids</taxon>
        <taxon>lamiids</taxon>
        <taxon>Lamiales</taxon>
        <taxon>Orobanchaceae</taxon>
        <taxon>Rehmannieae</taxon>
        <taxon>Rehmannia</taxon>
    </lineage>
</organism>
<evidence type="ECO:0000313" key="4">
    <source>
        <dbReference type="Proteomes" id="UP001318860"/>
    </source>
</evidence>
<accession>A0ABR0X8C8</accession>
<sequence length="227" mass="25485">MDLVSFENVNFLPHMEELLPDTRSTPMPTNNPSSSSILRSIGPAKKPEPDSFDPTQNGDPLELHESDVVWSFAVSSDSYPYSSSTFPSPPSQHHRQRFNPAKFGLSAALSDDHHHLIRRKSAANPKVIPPATRKEDIPANFHQSAPVNIPWPNKFGEKYKNDNLLKRFDEMEGLYGVNGEEEMVPPHVIVAKSHVTFSVFEGVGRTLKGRDLRRVRNAVFQKTGFID</sequence>